<accession>A0A316IK07</accession>
<comment type="caution">
    <text evidence="1">The sequence shown here is derived from an EMBL/GenBank/DDBJ whole genome shotgun (WGS) entry which is preliminary data.</text>
</comment>
<dbReference type="EMBL" id="QGHC01000001">
    <property type="protein sequence ID" value="PWK92844.1"/>
    <property type="molecule type" value="Genomic_DNA"/>
</dbReference>
<sequence>MTAKNEVGSARRYLRGTVPVRLHLRACRTNLDRGDYQLLLSIADRIDELAASEPPDFNALEVLLSEASKAIALVKLRTDPTVETTETTETTI</sequence>
<organism evidence="1 2">
    <name type="scientific">Fulvimonas soli</name>
    <dbReference type="NCBI Taxonomy" id="155197"/>
    <lineage>
        <taxon>Bacteria</taxon>
        <taxon>Pseudomonadati</taxon>
        <taxon>Pseudomonadota</taxon>
        <taxon>Gammaproteobacteria</taxon>
        <taxon>Lysobacterales</taxon>
        <taxon>Rhodanobacteraceae</taxon>
        <taxon>Fulvimonas</taxon>
    </lineage>
</organism>
<protein>
    <submittedName>
        <fullName evidence="1">Uncharacterized protein</fullName>
    </submittedName>
</protein>
<dbReference type="Proteomes" id="UP000245812">
    <property type="component" value="Unassembled WGS sequence"/>
</dbReference>
<keyword evidence="2" id="KW-1185">Reference proteome</keyword>
<reference evidence="1 2" key="1">
    <citation type="submission" date="2018-05" db="EMBL/GenBank/DDBJ databases">
        <title>Genomic Encyclopedia of Type Strains, Phase IV (KMG-IV): sequencing the most valuable type-strain genomes for metagenomic binning, comparative biology and taxonomic classification.</title>
        <authorList>
            <person name="Goeker M."/>
        </authorList>
    </citation>
    <scope>NUCLEOTIDE SEQUENCE [LARGE SCALE GENOMIC DNA]</scope>
    <source>
        <strain evidence="1 2">DSM 14263</strain>
    </source>
</reference>
<proteinExistence type="predicted"/>
<dbReference type="RefSeq" id="WP_139942877.1">
    <property type="nucleotide sequence ID" value="NZ_MSZV01000046.1"/>
</dbReference>
<dbReference type="AlphaFoldDB" id="A0A316IK07"/>
<gene>
    <name evidence="1" type="ORF">C7456_101180</name>
</gene>
<evidence type="ECO:0000313" key="2">
    <source>
        <dbReference type="Proteomes" id="UP000245812"/>
    </source>
</evidence>
<evidence type="ECO:0000313" key="1">
    <source>
        <dbReference type="EMBL" id="PWK92844.1"/>
    </source>
</evidence>
<name>A0A316IK07_9GAMM</name>